<protein>
    <submittedName>
        <fullName evidence="1">Uncharacterized protein</fullName>
    </submittedName>
</protein>
<keyword evidence="2" id="KW-1185">Reference proteome</keyword>
<evidence type="ECO:0000313" key="1">
    <source>
        <dbReference type="EMBL" id="KAI6080899.1"/>
    </source>
</evidence>
<reference evidence="1 2" key="1">
    <citation type="journal article" date="2022" name="New Phytol.">
        <title>Ecological generalism drives hyperdiversity of secondary metabolite gene clusters in xylarialean endophytes.</title>
        <authorList>
            <person name="Franco M.E.E."/>
            <person name="Wisecaver J.H."/>
            <person name="Arnold A.E."/>
            <person name="Ju Y.M."/>
            <person name="Slot J.C."/>
            <person name="Ahrendt S."/>
            <person name="Moore L.P."/>
            <person name="Eastman K.E."/>
            <person name="Scott K."/>
            <person name="Konkel Z."/>
            <person name="Mondo S.J."/>
            <person name="Kuo A."/>
            <person name="Hayes R.D."/>
            <person name="Haridas S."/>
            <person name="Andreopoulos B."/>
            <person name="Riley R."/>
            <person name="LaButti K."/>
            <person name="Pangilinan J."/>
            <person name="Lipzen A."/>
            <person name="Amirebrahimi M."/>
            <person name="Yan J."/>
            <person name="Adam C."/>
            <person name="Keymanesh K."/>
            <person name="Ng V."/>
            <person name="Louie K."/>
            <person name="Northen T."/>
            <person name="Drula E."/>
            <person name="Henrissat B."/>
            <person name="Hsieh H.M."/>
            <person name="Youens-Clark K."/>
            <person name="Lutzoni F."/>
            <person name="Miadlikowska J."/>
            <person name="Eastwood D.C."/>
            <person name="Hamelin R.C."/>
            <person name="Grigoriev I.V."/>
            <person name="U'Ren J.M."/>
        </authorList>
    </citation>
    <scope>NUCLEOTIDE SEQUENCE [LARGE SCALE GENOMIC DNA]</scope>
    <source>
        <strain evidence="1 2">ER1909</strain>
    </source>
</reference>
<organism evidence="1 2">
    <name type="scientific">Hypoxylon rubiginosum</name>
    <dbReference type="NCBI Taxonomy" id="110542"/>
    <lineage>
        <taxon>Eukaryota</taxon>
        <taxon>Fungi</taxon>
        <taxon>Dikarya</taxon>
        <taxon>Ascomycota</taxon>
        <taxon>Pezizomycotina</taxon>
        <taxon>Sordariomycetes</taxon>
        <taxon>Xylariomycetidae</taxon>
        <taxon>Xylariales</taxon>
        <taxon>Hypoxylaceae</taxon>
        <taxon>Hypoxylon</taxon>
    </lineage>
</organism>
<gene>
    <name evidence="1" type="ORF">F4821DRAFT_42147</name>
</gene>
<sequence length="347" mass="39585">MSEAQAPFQAFLRTYAETSIQRRSILDSSEYESKRMVNSAFSLTEVWRRLVASGQHHVMRHQRRDCPSQAETWRLRWISKNEGSREGPAYRIVKWVFVESAPEIRLETVPTYKKTEMTSTDVDVALDTLWSRSNDISCKPITRVSFHDMVLLAAIGGFRPGTLTGLTYSQFQVAVLRHPDNPARTKIIVTVSIRRNKIKETSKTSRSRAGGYFSITLVQTSRLCLASLVLARAIQENAFGPSFATIDEIFDRPNLESVNSIPLKWKQTFPGQPIFPMTYKSFNEVWHRTLLVAGFRHRSRLHNLRVGAGARFDGVLSSALRNHIYRQATSNLSCHESRHSERIGPLF</sequence>
<evidence type="ECO:0000313" key="2">
    <source>
        <dbReference type="Proteomes" id="UP001497680"/>
    </source>
</evidence>
<comment type="caution">
    <text evidence="1">The sequence shown here is derived from an EMBL/GenBank/DDBJ whole genome shotgun (WGS) entry which is preliminary data.</text>
</comment>
<proteinExistence type="predicted"/>
<name>A0ACC0CKG7_9PEZI</name>
<accession>A0ACC0CKG7</accession>
<dbReference type="Proteomes" id="UP001497680">
    <property type="component" value="Unassembled WGS sequence"/>
</dbReference>
<dbReference type="EMBL" id="MU394417">
    <property type="protein sequence ID" value="KAI6080899.1"/>
    <property type="molecule type" value="Genomic_DNA"/>
</dbReference>